<accession>A0A844YH17</accession>
<name>A0A844YH17_9SPHN</name>
<protein>
    <submittedName>
        <fullName evidence="3">PilZ domain-containing protein</fullName>
    </submittedName>
</protein>
<organism evidence="3 4">
    <name type="scientific">Qipengyuania oceanensis</name>
    <dbReference type="NCBI Taxonomy" id="1463597"/>
    <lineage>
        <taxon>Bacteria</taxon>
        <taxon>Pseudomonadati</taxon>
        <taxon>Pseudomonadota</taxon>
        <taxon>Alphaproteobacteria</taxon>
        <taxon>Sphingomonadales</taxon>
        <taxon>Erythrobacteraceae</taxon>
        <taxon>Qipengyuania</taxon>
    </lineage>
</organism>
<dbReference type="OrthoDB" id="7391081at2"/>
<proteinExistence type="predicted"/>
<sequence>MAALEKTDPQNHDRFLMAEISVAGNDGAHQIRVRNLSAGGMMGEGSVAVDSGSQVEVAMPNFGSVPGRVAWVQGDRFGVAFADEIDPEIVFGSSAVASDAGDPERAGVASDRRSQTRLR</sequence>
<reference evidence="3 4" key="1">
    <citation type="submission" date="2019-12" db="EMBL/GenBank/DDBJ databases">
        <title>Genomic-based taxomic classification of the family Erythrobacteraceae.</title>
        <authorList>
            <person name="Xu L."/>
        </authorList>
    </citation>
    <scope>NUCLEOTIDE SEQUENCE [LARGE SCALE GENOMIC DNA]</scope>
    <source>
        <strain evidence="3 4">MCCC 1A09965</strain>
    </source>
</reference>
<dbReference type="Pfam" id="PF07238">
    <property type="entry name" value="PilZ"/>
    <property type="match status" value="1"/>
</dbReference>
<dbReference type="AlphaFoldDB" id="A0A844YH17"/>
<feature type="region of interest" description="Disordered" evidence="1">
    <location>
        <begin position="94"/>
        <end position="119"/>
    </location>
</feature>
<comment type="caution">
    <text evidence="3">The sequence shown here is derived from an EMBL/GenBank/DDBJ whole genome shotgun (WGS) entry which is preliminary data.</text>
</comment>
<feature type="compositionally biased region" description="Basic and acidic residues" evidence="1">
    <location>
        <begin position="102"/>
        <end position="119"/>
    </location>
</feature>
<evidence type="ECO:0000256" key="1">
    <source>
        <dbReference type="SAM" id="MobiDB-lite"/>
    </source>
</evidence>
<evidence type="ECO:0000259" key="2">
    <source>
        <dbReference type="Pfam" id="PF07238"/>
    </source>
</evidence>
<feature type="domain" description="PilZ" evidence="2">
    <location>
        <begin position="17"/>
        <end position="88"/>
    </location>
</feature>
<evidence type="ECO:0000313" key="3">
    <source>
        <dbReference type="EMBL" id="MXO63237.1"/>
    </source>
</evidence>
<evidence type="ECO:0000313" key="4">
    <source>
        <dbReference type="Proteomes" id="UP000445582"/>
    </source>
</evidence>
<dbReference type="SUPFAM" id="SSF141371">
    <property type="entry name" value="PilZ domain-like"/>
    <property type="match status" value="1"/>
</dbReference>
<keyword evidence="4" id="KW-1185">Reference proteome</keyword>
<dbReference type="EMBL" id="WTYN01000001">
    <property type="protein sequence ID" value="MXO63237.1"/>
    <property type="molecule type" value="Genomic_DNA"/>
</dbReference>
<dbReference type="GO" id="GO:0035438">
    <property type="term" value="F:cyclic-di-GMP binding"/>
    <property type="evidence" value="ECO:0007669"/>
    <property type="project" value="InterPro"/>
</dbReference>
<dbReference type="InterPro" id="IPR009875">
    <property type="entry name" value="PilZ_domain"/>
</dbReference>
<gene>
    <name evidence="3" type="ORF">GRI48_09460</name>
</gene>
<dbReference type="Proteomes" id="UP000445582">
    <property type="component" value="Unassembled WGS sequence"/>
</dbReference>